<dbReference type="Pfam" id="PF00106">
    <property type="entry name" value="adh_short"/>
    <property type="match status" value="1"/>
</dbReference>
<protein>
    <submittedName>
        <fullName evidence="4">Uncharacterized protein</fullName>
    </submittedName>
</protein>
<evidence type="ECO:0000256" key="2">
    <source>
        <dbReference type="ARBA" id="ARBA00023002"/>
    </source>
</evidence>
<evidence type="ECO:0000313" key="4">
    <source>
        <dbReference type="EMBL" id="KAL2621186.1"/>
    </source>
</evidence>
<organism evidence="4 5">
    <name type="scientific">Riccia fluitans</name>
    <dbReference type="NCBI Taxonomy" id="41844"/>
    <lineage>
        <taxon>Eukaryota</taxon>
        <taxon>Viridiplantae</taxon>
        <taxon>Streptophyta</taxon>
        <taxon>Embryophyta</taxon>
        <taxon>Marchantiophyta</taxon>
        <taxon>Marchantiopsida</taxon>
        <taxon>Marchantiidae</taxon>
        <taxon>Marchantiales</taxon>
        <taxon>Ricciaceae</taxon>
        <taxon>Riccia</taxon>
    </lineage>
</organism>
<dbReference type="PANTHER" id="PTHR44169:SF6">
    <property type="entry name" value="NADPH-DEPENDENT 1-ACYLDIHYDROXYACETONE PHOSPHATE REDUCTASE"/>
    <property type="match status" value="1"/>
</dbReference>
<evidence type="ECO:0000256" key="3">
    <source>
        <dbReference type="RuleBase" id="RU000363"/>
    </source>
</evidence>
<dbReference type="EMBL" id="JBHFFA010000006">
    <property type="protein sequence ID" value="KAL2621186.1"/>
    <property type="molecule type" value="Genomic_DNA"/>
</dbReference>
<dbReference type="InterPro" id="IPR036291">
    <property type="entry name" value="NAD(P)-bd_dom_sf"/>
</dbReference>
<dbReference type="PROSITE" id="PS51257">
    <property type="entry name" value="PROKAR_LIPOPROTEIN"/>
    <property type="match status" value="1"/>
</dbReference>
<sequence>MGGAQTREAGGSVVLITGCSDGGIGSALAKEFAAAGCQVIATARSLNSMFQLSVHPNVRTMELDVTNFDMVKAVVQSLEQENGRIDILVNNAGVPCVAPVAELPLTNLEKSFQTNVFGPIALIQAVFPGMAARGEGKIVNVGSITSYSYAPWAGGYISSKAAIEALTDALRMELKPFGLQVMLVLPGAITSNFGKNAEKMTSSSVIEGLNWYRSWKAVLYKRAGFSQGSYSTSAQELAQKTVEKVLSKKLPSHFVYGRFTGIFMLLHYLPLWLSDRFYCKLFDLNRKAAIEDIRKHD</sequence>
<keyword evidence="5" id="KW-1185">Reference proteome</keyword>
<accession>A0ABD1Y350</accession>
<evidence type="ECO:0000313" key="5">
    <source>
        <dbReference type="Proteomes" id="UP001605036"/>
    </source>
</evidence>
<dbReference type="CDD" id="cd05374">
    <property type="entry name" value="17beta-HSD-like_SDR_c"/>
    <property type="match status" value="1"/>
</dbReference>
<comment type="caution">
    <text evidence="4">The sequence shown here is derived from an EMBL/GenBank/DDBJ whole genome shotgun (WGS) entry which is preliminary data.</text>
</comment>
<dbReference type="PRINTS" id="PR00080">
    <property type="entry name" value="SDRFAMILY"/>
</dbReference>
<keyword evidence="2" id="KW-0560">Oxidoreductase</keyword>
<comment type="similarity">
    <text evidence="1 3">Belongs to the short-chain dehydrogenases/reductases (SDR) family.</text>
</comment>
<dbReference type="InterPro" id="IPR002347">
    <property type="entry name" value="SDR_fam"/>
</dbReference>
<dbReference type="PRINTS" id="PR00081">
    <property type="entry name" value="GDHRDH"/>
</dbReference>
<dbReference type="AlphaFoldDB" id="A0ABD1Y350"/>
<dbReference type="FunFam" id="3.40.50.720:FF:000261">
    <property type="entry name" value="NADPH-dependent 1-acyldihydroxyacetone phosphate reductase"/>
    <property type="match status" value="1"/>
</dbReference>
<proteinExistence type="inferred from homology"/>
<dbReference type="SUPFAM" id="SSF51735">
    <property type="entry name" value="NAD(P)-binding Rossmann-fold domains"/>
    <property type="match status" value="1"/>
</dbReference>
<name>A0ABD1Y350_9MARC</name>
<reference evidence="4 5" key="1">
    <citation type="submission" date="2024-09" db="EMBL/GenBank/DDBJ databases">
        <title>Chromosome-scale assembly of Riccia fluitans.</title>
        <authorList>
            <person name="Paukszto L."/>
            <person name="Sawicki J."/>
            <person name="Karawczyk K."/>
            <person name="Piernik-Szablinska J."/>
            <person name="Szczecinska M."/>
            <person name="Mazdziarz M."/>
        </authorList>
    </citation>
    <scope>NUCLEOTIDE SEQUENCE [LARGE SCALE GENOMIC DNA]</scope>
    <source>
        <strain evidence="4">Rf_01</strain>
        <tissue evidence="4">Aerial parts of the thallus</tissue>
    </source>
</reference>
<dbReference type="Gene3D" id="3.40.50.720">
    <property type="entry name" value="NAD(P)-binding Rossmann-like Domain"/>
    <property type="match status" value="1"/>
</dbReference>
<dbReference type="GO" id="GO:0016491">
    <property type="term" value="F:oxidoreductase activity"/>
    <property type="evidence" value="ECO:0007669"/>
    <property type="project" value="UniProtKB-KW"/>
</dbReference>
<dbReference type="PANTHER" id="PTHR44169">
    <property type="entry name" value="NADPH-DEPENDENT 1-ACYLDIHYDROXYACETONE PHOSPHATE REDUCTASE"/>
    <property type="match status" value="1"/>
</dbReference>
<evidence type="ECO:0000256" key="1">
    <source>
        <dbReference type="ARBA" id="ARBA00006484"/>
    </source>
</evidence>
<gene>
    <name evidence="4" type="ORF">R1flu_001391</name>
</gene>
<dbReference type="Proteomes" id="UP001605036">
    <property type="component" value="Unassembled WGS sequence"/>
</dbReference>